<evidence type="ECO:0000256" key="4">
    <source>
        <dbReference type="ARBA" id="ARBA00022989"/>
    </source>
</evidence>
<dbReference type="CDD" id="cd03127">
    <property type="entry name" value="tetraspanin_LEL"/>
    <property type="match status" value="1"/>
</dbReference>
<accession>V4BZA3</accession>
<evidence type="ECO:0000313" key="9">
    <source>
        <dbReference type="EMBL" id="ESO94469.1"/>
    </source>
</evidence>
<keyword evidence="6" id="KW-1015">Disulfide bond</keyword>
<dbReference type="InterPro" id="IPR008952">
    <property type="entry name" value="Tetraspanin_EC2_sf"/>
</dbReference>
<evidence type="ECO:0000256" key="8">
    <source>
        <dbReference type="SAM" id="MobiDB-lite"/>
    </source>
</evidence>
<evidence type="ECO:0000256" key="5">
    <source>
        <dbReference type="ARBA" id="ARBA00023136"/>
    </source>
</evidence>
<feature type="transmembrane region" description="Helical" evidence="7">
    <location>
        <begin position="182"/>
        <end position="205"/>
    </location>
</feature>
<evidence type="ECO:0000256" key="2">
    <source>
        <dbReference type="ARBA" id="ARBA00006840"/>
    </source>
</evidence>
<dbReference type="InterPro" id="IPR018499">
    <property type="entry name" value="Tetraspanin/Peripherin"/>
</dbReference>
<keyword evidence="10" id="KW-1185">Reference proteome</keyword>
<evidence type="ECO:0000256" key="6">
    <source>
        <dbReference type="PIRSR" id="PIRSR002419-1"/>
    </source>
</evidence>
<feature type="region of interest" description="Disordered" evidence="8">
    <location>
        <begin position="215"/>
        <end position="248"/>
    </location>
</feature>
<evidence type="ECO:0000256" key="7">
    <source>
        <dbReference type="RuleBase" id="RU361218"/>
    </source>
</evidence>
<dbReference type="OrthoDB" id="5982705at2759"/>
<dbReference type="AlphaFoldDB" id="V4BZA3"/>
<sequence>MAFIFINFLFWAIGLSVVGFVSWLLATNPSVTNFLSGTFIFTYTLITLGIIIFFIGLFGCIGGCLENPCTLKTYIGFITTLFFLEICAILAAYVQKDQIPKYTASGWKEFNPVTRALVQSELRCCGYNHSSEYSVTLEQLPDSCFDNAKFGPGTITTKTEQTLFQDGCWEKIELWINSNTPIWASTLAVVALIQIASMVTSCLVLEKVQRANPTVSPHGLTNGASGLPPMAMKGRPQGRSSISQSERV</sequence>
<keyword evidence="4 7" id="KW-1133">Transmembrane helix</keyword>
<evidence type="ECO:0000256" key="1">
    <source>
        <dbReference type="ARBA" id="ARBA00004141"/>
    </source>
</evidence>
<dbReference type="STRING" id="225164.V4BZA3"/>
<dbReference type="PANTHER" id="PTHR19282:SF544">
    <property type="entry name" value="TETRASPANIN"/>
    <property type="match status" value="1"/>
</dbReference>
<keyword evidence="3 7" id="KW-0812">Transmembrane</keyword>
<dbReference type="PIRSF" id="PIRSF002419">
    <property type="entry name" value="Tetraspanin"/>
    <property type="match status" value="1"/>
</dbReference>
<evidence type="ECO:0000256" key="3">
    <source>
        <dbReference type="ARBA" id="ARBA00022692"/>
    </source>
</evidence>
<feature type="transmembrane region" description="Helical" evidence="7">
    <location>
        <begin position="38"/>
        <end position="61"/>
    </location>
</feature>
<reference evidence="9 10" key="1">
    <citation type="journal article" date="2013" name="Nature">
        <title>Insights into bilaterian evolution from three spiralian genomes.</title>
        <authorList>
            <person name="Simakov O."/>
            <person name="Marletaz F."/>
            <person name="Cho S.J."/>
            <person name="Edsinger-Gonzales E."/>
            <person name="Havlak P."/>
            <person name="Hellsten U."/>
            <person name="Kuo D.H."/>
            <person name="Larsson T."/>
            <person name="Lv J."/>
            <person name="Arendt D."/>
            <person name="Savage R."/>
            <person name="Osoegawa K."/>
            <person name="de Jong P."/>
            <person name="Grimwood J."/>
            <person name="Chapman J.A."/>
            <person name="Shapiro H."/>
            <person name="Aerts A."/>
            <person name="Otillar R.P."/>
            <person name="Terry A.Y."/>
            <person name="Boore J.L."/>
            <person name="Grigoriev I.V."/>
            <person name="Lindberg D.R."/>
            <person name="Seaver E.C."/>
            <person name="Weisblat D.A."/>
            <person name="Putnam N.H."/>
            <person name="Rokhsar D.S."/>
        </authorList>
    </citation>
    <scope>NUCLEOTIDE SEQUENCE [LARGE SCALE GENOMIC DNA]</scope>
</reference>
<gene>
    <name evidence="9" type="ORF">LOTGIDRAFT_203908</name>
</gene>
<dbReference type="SUPFAM" id="SSF48652">
    <property type="entry name" value="Tetraspanin"/>
    <property type="match status" value="1"/>
</dbReference>
<name>V4BZA3_LOTGI</name>
<dbReference type="Pfam" id="PF00335">
    <property type="entry name" value="Tetraspanin"/>
    <property type="match status" value="1"/>
</dbReference>
<dbReference type="PRINTS" id="PR00259">
    <property type="entry name" value="TMFOUR"/>
</dbReference>
<dbReference type="Gene3D" id="1.10.1450.10">
    <property type="entry name" value="Tetraspanin"/>
    <property type="match status" value="1"/>
</dbReference>
<evidence type="ECO:0000313" key="10">
    <source>
        <dbReference type="Proteomes" id="UP000030746"/>
    </source>
</evidence>
<dbReference type="Proteomes" id="UP000030746">
    <property type="component" value="Unassembled WGS sequence"/>
</dbReference>
<feature type="transmembrane region" description="Helical" evidence="7">
    <location>
        <begin position="7"/>
        <end position="26"/>
    </location>
</feature>
<dbReference type="EMBL" id="KB201802">
    <property type="protein sequence ID" value="ESO94469.1"/>
    <property type="molecule type" value="Genomic_DNA"/>
</dbReference>
<dbReference type="InterPro" id="IPR000301">
    <property type="entry name" value="Tetraspanin_animals"/>
</dbReference>
<dbReference type="HOGENOM" id="CLU_1148507_0_0_1"/>
<protein>
    <recommendedName>
        <fullName evidence="7">Tetraspanin</fullName>
    </recommendedName>
</protein>
<proteinExistence type="inferred from homology"/>
<comment type="subcellular location">
    <subcellularLocation>
        <location evidence="1 7">Membrane</location>
        <topology evidence="1 7">Multi-pass membrane protein</topology>
    </subcellularLocation>
</comment>
<feature type="transmembrane region" description="Helical" evidence="7">
    <location>
        <begin position="73"/>
        <end position="94"/>
    </location>
</feature>
<dbReference type="OMA" id="AVYVINQ"/>
<dbReference type="CTD" id="20245660"/>
<dbReference type="PANTHER" id="PTHR19282">
    <property type="entry name" value="TETRASPANIN"/>
    <property type="match status" value="1"/>
</dbReference>
<dbReference type="KEGG" id="lgi:LOTGIDRAFT_203908"/>
<feature type="compositionally biased region" description="Polar residues" evidence="8">
    <location>
        <begin position="238"/>
        <end position="248"/>
    </location>
</feature>
<dbReference type="RefSeq" id="XP_009054753.1">
    <property type="nucleotide sequence ID" value="XM_009056505.1"/>
</dbReference>
<dbReference type="GeneID" id="20245660"/>
<comment type="similarity">
    <text evidence="2 7">Belongs to the tetraspanin (TM4SF) family.</text>
</comment>
<dbReference type="GO" id="GO:0005886">
    <property type="term" value="C:plasma membrane"/>
    <property type="evidence" value="ECO:0007669"/>
    <property type="project" value="TreeGrafter"/>
</dbReference>
<feature type="disulfide bond" evidence="6">
    <location>
        <begin position="125"/>
        <end position="144"/>
    </location>
</feature>
<organism evidence="9 10">
    <name type="scientific">Lottia gigantea</name>
    <name type="common">Giant owl limpet</name>
    <dbReference type="NCBI Taxonomy" id="225164"/>
    <lineage>
        <taxon>Eukaryota</taxon>
        <taxon>Metazoa</taxon>
        <taxon>Spiralia</taxon>
        <taxon>Lophotrochozoa</taxon>
        <taxon>Mollusca</taxon>
        <taxon>Gastropoda</taxon>
        <taxon>Patellogastropoda</taxon>
        <taxon>Lottioidea</taxon>
        <taxon>Lottiidae</taxon>
        <taxon>Lottia</taxon>
    </lineage>
</organism>
<keyword evidence="5 7" id="KW-0472">Membrane</keyword>